<evidence type="ECO:0000256" key="8">
    <source>
        <dbReference type="HAMAP-Rule" id="MF_01416"/>
    </source>
</evidence>
<dbReference type="EMBL" id="SJZB01000042">
    <property type="protein sequence ID" value="TCJ12734.1"/>
    <property type="molecule type" value="Genomic_DNA"/>
</dbReference>
<evidence type="ECO:0000256" key="2">
    <source>
        <dbReference type="ARBA" id="ARBA00022448"/>
    </source>
</evidence>
<evidence type="ECO:0000256" key="7">
    <source>
        <dbReference type="ARBA" id="ARBA00023310"/>
    </source>
</evidence>
<reference evidence="9 10" key="1">
    <citation type="submission" date="2019-03" db="EMBL/GenBank/DDBJ databases">
        <title>Genome sequence of Thiobacillaceae bacterium LSR1, a sulfur-oxidizing bacterium isolated from freshwater sediment.</title>
        <authorList>
            <person name="Li S."/>
        </authorList>
    </citation>
    <scope>NUCLEOTIDE SEQUENCE [LARGE SCALE GENOMIC DNA]</scope>
    <source>
        <strain evidence="9 10">LSR1</strain>
    </source>
</reference>
<evidence type="ECO:0000256" key="4">
    <source>
        <dbReference type="ARBA" id="ARBA00023065"/>
    </source>
</evidence>
<evidence type="ECO:0000313" key="9">
    <source>
        <dbReference type="EMBL" id="TCJ12734.1"/>
    </source>
</evidence>
<comment type="function">
    <text evidence="8">F(1)F(0) ATP synthase produces ATP from ADP in the presence of a proton or sodium gradient. F-type ATPases consist of two structural domains, F(1) containing the extramembraneous catalytic core and F(0) containing the membrane proton channel, linked together by a central stalk and a peripheral stalk. During catalysis, ATP synthesis in the catalytic domain of F(1) is coupled via a rotary mechanism of the central stalk subunits to proton translocation.</text>
</comment>
<dbReference type="AlphaFoldDB" id="A0A4R1B3T4"/>
<sequence length="178" mass="18504">MAEITTIARPYAEAVAKLAGESQAWQAWSAMLAAAAQVAADPQIAALAGNPAIPAERVADVIVSVCGKALNDEGANFVRLLADNKRFNVLPEIAALFEEIKAAQEGTLEARVTTAFELSAAQMSALVAKLEAKFGHKVNASQEVDTSLIGGVVVQVGDEVMDASVRGRLEGMAATLKA</sequence>
<dbReference type="InterPro" id="IPR026015">
    <property type="entry name" value="ATP_synth_OSCP/delta_N_sf"/>
</dbReference>
<evidence type="ECO:0000256" key="6">
    <source>
        <dbReference type="ARBA" id="ARBA00023196"/>
    </source>
</evidence>
<dbReference type="GO" id="GO:0045259">
    <property type="term" value="C:proton-transporting ATP synthase complex"/>
    <property type="evidence" value="ECO:0007669"/>
    <property type="project" value="UniProtKB-KW"/>
</dbReference>
<dbReference type="HAMAP" id="MF_01416">
    <property type="entry name" value="ATP_synth_delta_bact"/>
    <property type="match status" value="1"/>
</dbReference>
<proteinExistence type="inferred from homology"/>
<dbReference type="Proteomes" id="UP000295443">
    <property type="component" value="Unassembled WGS sequence"/>
</dbReference>
<comment type="similarity">
    <text evidence="8">Belongs to the ATPase delta chain family.</text>
</comment>
<keyword evidence="3 8" id="KW-0375">Hydrogen ion transport</keyword>
<comment type="subcellular location">
    <subcellularLocation>
        <location evidence="8">Cell membrane</location>
        <topology evidence="8">Peripheral membrane protein</topology>
    </subcellularLocation>
    <subcellularLocation>
        <location evidence="1">Membrane</location>
    </subcellularLocation>
</comment>
<dbReference type="NCBIfam" id="TIGR01145">
    <property type="entry name" value="ATP_synt_delta"/>
    <property type="match status" value="1"/>
</dbReference>
<dbReference type="Pfam" id="PF00213">
    <property type="entry name" value="OSCP"/>
    <property type="match status" value="1"/>
</dbReference>
<dbReference type="RefSeq" id="WP_131447469.1">
    <property type="nucleotide sequence ID" value="NZ_SJZB01000042.1"/>
</dbReference>
<evidence type="ECO:0000256" key="5">
    <source>
        <dbReference type="ARBA" id="ARBA00023136"/>
    </source>
</evidence>
<dbReference type="PRINTS" id="PR00125">
    <property type="entry name" value="ATPASEDELTA"/>
</dbReference>
<keyword evidence="10" id="KW-1185">Reference proteome</keyword>
<dbReference type="NCBIfam" id="NF004402">
    <property type="entry name" value="PRK05758.2-2"/>
    <property type="match status" value="1"/>
</dbReference>
<organism evidence="9 10">
    <name type="scientific">Parasulfuritortus cantonensis</name>
    <dbReference type="NCBI Taxonomy" id="2528202"/>
    <lineage>
        <taxon>Bacteria</taxon>
        <taxon>Pseudomonadati</taxon>
        <taxon>Pseudomonadota</taxon>
        <taxon>Betaproteobacteria</taxon>
        <taxon>Nitrosomonadales</taxon>
        <taxon>Thiobacillaceae</taxon>
        <taxon>Parasulfuritortus</taxon>
    </lineage>
</organism>
<dbReference type="SUPFAM" id="SSF47928">
    <property type="entry name" value="N-terminal domain of the delta subunit of the F1F0-ATP synthase"/>
    <property type="match status" value="1"/>
</dbReference>
<keyword evidence="7 8" id="KW-0066">ATP synthesis</keyword>
<dbReference type="GO" id="GO:0005886">
    <property type="term" value="C:plasma membrane"/>
    <property type="evidence" value="ECO:0007669"/>
    <property type="project" value="UniProtKB-SubCell"/>
</dbReference>
<dbReference type="InterPro" id="IPR000711">
    <property type="entry name" value="ATPase_OSCP/dsu"/>
</dbReference>
<comment type="function">
    <text evidence="8">This protein is part of the stalk that links CF(0) to CF(1). It either transmits conformational changes from CF(0) to CF(1) or is implicated in proton conduction.</text>
</comment>
<name>A0A4R1B3T4_9PROT</name>
<gene>
    <name evidence="8" type="primary">atpH</name>
    <name evidence="9" type="ORF">EZJ19_10835</name>
</gene>
<comment type="caution">
    <text evidence="9">The sequence shown here is derived from an EMBL/GenBank/DDBJ whole genome shotgun (WGS) entry which is preliminary data.</text>
</comment>
<dbReference type="Gene3D" id="1.10.520.20">
    <property type="entry name" value="N-terminal domain of the delta subunit of the F1F0-ATP synthase"/>
    <property type="match status" value="1"/>
</dbReference>
<protein>
    <recommendedName>
        <fullName evidence="8">ATP synthase subunit delta</fullName>
    </recommendedName>
    <alternativeName>
        <fullName evidence="8">ATP synthase F(1) sector subunit delta</fullName>
    </alternativeName>
    <alternativeName>
        <fullName evidence="8">F-type ATPase subunit delta</fullName>
        <shortName evidence="8">F-ATPase subunit delta</shortName>
    </alternativeName>
</protein>
<keyword evidence="5 8" id="KW-0472">Membrane</keyword>
<evidence type="ECO:0000256" key="3">
    <source>
        <dbReference type="ARBA" id="ARBA00022781"/>
    </source>
</evidence>
<accession>A0A4R1B3T4</accession>
<keyword evidence="8" id="KW-1003">Cell membrane</keyword>
<evidence type="ECO:0000256" key="1">
    <source>
        <dbReference type="ARBA" id="ARBA00004370"/>
    </source>
</evidence>
<keyword evidence="6 8" id="KW-0139">CF(1)</keyword>
<dbReference type="PANTHER" id="PTHR11910">
    <property type="entry name" value="ATP SYNTHASE DELTA CHAIN"/>
    <property type="match status" value="1"/>
</dbReference>
<dbReference type="GO" id="GO:0046933">
    <property type="term" value="F:proton-transporting ATP synthase activity, rotational mechanism"/>
    <property type="evidence" value="ECO:0007669"/>
    <property type="project" value="UniProtKB-UniRule"/>
</dbReference>
<dbReference type="OrthoDB" id="9816221at2"/>
<keyword evidence="2 8" id="KW-0813">Transport</keyword>
<evidence type="ECO:0000313" key="10">
    <source>
        <dbReference type="Proteomes" id="UP000295443"/>
    </source>
</evidence>
<keyword evidence="4 8" id="KW-0406">Ion transport</keyword>